<evidence type="ECO:0000256" key="3">
    <source>
        <dbReference type="ARBA" id="ARBA00022777"/>
    </source>
</evidence>
<evidence type="ECO:0000313" key="6">
    <source>
        <dbReference type="EMBL" id="SDE49447.1"/>
    </source>
</evidence>
<dbReference type="PROSITE" id="PS50011">
    <property type="entry name" value="PROTEIN_KINASE_DOM"/>
    <property type="match status" value="1"/>
</dbReference>
<dbReference type="CDD" id="cd14014">
    <property type="entry name" value="STKc_PknB_like"/>
    <property type="match status" value="1"/>
</dbReference>
<dbReference type="RefSeq" id="WP_092079404.1">
    <property type="nucleotide sequence ID" value="NZ_FNAQ01000013.1"/>
</dbReference>
<dbReference type="GO" id="GO:0004674">
    <property type="term" value="F:protein serine/threonine kinase activity"/>
    <property type="evidence" value="ECO:0007669"/>
    <property type="project" value="UniProtKB-KW"/>
</dbReference>
<sequence length="358" mass="39879">MIQIGDIVSGRYQLVDHIGRGGMQEVFLARDQLLEMDVALKTPQAGQAGKRFKNSARIAARVNHHNVAKTLDYFTDAGVEYLVEEFVPGETLEDKLDRFGCLDPHLGARVLHHLAKGVSASHRVGVVHRDLKPSNVMVTGGVNLQHLKITDFGIATLTQEVFDDAAKGGDITRSTSGTIRGALPFMAPEMMFRQPGEDPGRTVDIWSVGAMMFKLLTGEYPFGVYLEAAVNVKNRDRKSWPSFMTQKTQFTPLAQELQALVDSCLEYDPENRPTAQELAEKCQDLCYLSVERKEGTVSNLIQNRYSGFIDGQDETVFFSMESVYGTVKPDTDQHRHVCYSSFPGRPRFRAHPVVVLKG</sequence>
<protein>
    <submittedName>
        <fullName evidence="6">Serine/threonine protein kinase</fullName>
    </submittedName>
</protein>
<dbReference type="InterPro" id="IPR000719">
    <property type="entry name" value="Prot_kinase_dom"/>
</dbReference>
<dbReference type="OrthoDB" id="9801841at2"/>
<evidence type="ECO:0000256" key="4">
    <source>
        <dbReference type="ARBA" id="ARBA00022840"/>
    </source>
</evidence>
<dbReference type="Proteomes" id="UP000243205">
    <property type="component" value="Unassembled WGS sequence"/>
</dbReference>
<dbReference type="Gene3D" id="3.30.200.20">
    <property type="entry name" value="Phosphorylase Kinase, domain 1"/>
    <property type="match status" value="1"/>
</dbReference>
<feature type="domain" description="Protein kinase" evidence="5">
    <location>
        <begin position="12"/>
        <end position="288"/>
    </location>
</feature>
<dbReference type="InterPro" id="IPR011009">
    <property type="entry name" value="Kinase-like_dom_sf"/>
</dbReference>
<keyword evidence="6" id="KW-0723">Serine/threonine-protein kinase</keyword>
<dbReference type="PANTHER" id="PTHR43289:SF30">
    <property type="entry name" value="NON-SPECIFIC SERINE_THREONINE PROTEIN KINASE"/>
    <property type="match status" value="1"/>
</dbReference>
<keyword evidence="1" id="KW-0808">Transferase</keyword>
<evidence type="ECO:0000313" key="7">
    <source>
        <dbReference type="Proteomes" id="UP000243205"/>
    </source>
</evidence>
<dbReference type="SUPFAM" id="SSF56112">
    <property type="entry name" value="Protein kinase-like (PK-like)"/>
    <property type="match status" value="1"/>
</dbReference>
<keyword evidence="7" id="KW-1185">Reference proteome</keyword>
<dbReference type="InterPro" id="IPR008271">
    <property type="entry name" value="Ser/Thr_kinase_AS"/>
</dbReference>
<dbReference type="STRING" id="57664.SAMN05661003_11326"/>
<accession>A0A1G7DD19</accession>
<name>A0A1G7DD19_9BACT</name>
<keyword evidence="4" id="KW-0067">ATP-binding</keyword>
<dbReference type="SMART" id="SM00220">
    <property type="entry name" value="S_TKc"/>
    <property type="match status" value="1"/>
</dbReference>
<evidence type="ECO:0000259" key="5">
    <source>
        <dbReference type="PROSITE" id="PS50011"/>
    </source>
</evidence>
<evidence type="ECO:0000256" key="2">
    <source>
        <dbReference type="ARBA" id="ARBA00022741"/>
    </source>
</evidence>
<dbReference type="Pfam" id="PF00069">
    <property type="entry name" value="Pkinase"/>
    <property type="match status" value="1"/>
</dbReference>
<dbReference type="PROSITE" id="PS00108">
    <property type="entry name" value="PROTEIN_KINASE_ST"/>
    <property type="match status" value="1"/>
</dbReference>
<keyword evidence="2" id="KW-0547">Nucleotide-binding</keyword>
<reference evidence="7" key="1">
    <citation type="submission" date="2016-10" db="EMBL/GenBank/DDBJ databases">
        <authorList>
            <person name="Varghese N."/>
            <person name="Submissions S."/>
        </authorList>
    </citation>
    <scope>NUCLEOTIDE SEQUENCE [LARGE SCALE GENOMIC DNA]</scope>
    <source>
        <strain evidence="7">DSM 8987</strain>
    </source>
</reference>
<dbReference type="GO" id="GO:0005524">
    <property type="term" value="F:ATP binding"/>
    <property type="evidence" value="ECO:0007669"/>
    <property type="project" value="UniProtKB-KW"/>
</dbReference>
<organism evidence="6 7">
    <name type="scientific">Desulfuromonas thiophila</name>
    <dbReference type="NCBI Taxonomy" id="57664"/>
    <lineage>
        <taxon>Bacteria</taxon>
        <taxon>Pseudomonadati</taxon>
        <taxon>Thermodesulfobacteriota</taxon>
        <taxon>Desulfuromonadia</taxon>
        <taxon>Desulfuromonadales</taxon>
        <taxon>Desulfuromonadaceae</taxon>
        <taxon>Desulfuromonas</taxon>
    </lineage>
</organism>
<proteinExistence type="predicted"/>
<keyword evidence="3 6" id="KW-0418">Kinase</keyword>
<dbReference type="EMBL" id="FNAQ01000013">
    <property type="protein sequence ID" value="SDE49447.1"/>
    <property type="molecule type" value="Genomic_DNA"/>
</dbReference>
<gene>
    <name evidence="6" type="ORF">SAMN05661003_11326</name>
</gene>
<dbReference type="AlphaFoldDB" id="A0A1G7DD19"/>
<dbReference type="PANTHER" id="PTHR43289">
    <property type="entry name" value="MITOGEN-ACTIVATED PROTEIN KINASE KINASE KINASE 20-RELATED"/>
    <property type="match status" value="1"/>
</dbReference>
<evidence type="ECO:0000256" key="1">
    <source>
        <dbReference type="ARBA" id="ARBA00022679"/>
    </source>
</evidence>
<dbReference type="Gene3D" id="1.10.510.10">
    <property type="entry name" value="Transferase(Phosphotransferase) domain 1"/>
    <property type="match status" value="1"/>
</dbReference>